<dbReference type="CDD" id="cd07302">
    <property type="entry name" value="CHD"/>
    <property type="match status" value="1"/>
</dbReference>
<dbReference type="Pfam" id="PF00211">
    <property type="entry name" value="Guanylate_cyc"/>
    <property type="match status" value="1"/>
</dbReference>
<keyword evidence="5 7" id="KW-0472">Membrane</keyword>
<feature type="transmembrane region" description="Helical" evidence="7">
    <location>
        <begin position="123"/>
        <end position="140"/>
    </location>
</feature>
<keyword evidence="4 7" id="KW-1133">Transmembrane helix</keyword>
<organism evidence="9 10">
    <name type="scientific">Hyphomicrobium sulfonivorans</name>
    <dbReference type="NCBI Taxonomy" id="121290"/>
    <lineage>
        <taxon>Bacteria</taxon>
        <taxon>Pseudomonadati</taxon>
        <taxon>Pseudomonadota</taxon>
        <taxon>Alphaproteobacteria</taxon>
        <taxon>Hyphomicrobiales</taxon>
        <taxon>Hyphomicrobiaceae</taxon>
        <taxon>Hyphomicrobium</taxon>
    </lineage>
</organism>
<dbReference type="SUPFAM" id="SSF55073">
    <property type="entry name" value="Nucleotide cyclase"/>
    <property type="match status" value="1"/>
</dbReference>
<dbReference type="SMART" id="SM00044">
    <property type="entry name" value="CYCc"/>
    <property type="match status" value="1"/>
</dbReference>
<protein>
    <submittedName>
        <fullName evidence="9">Adenylate cyclase</fullName>
        <ecNumber evidence="9">4.6.1.1</ecNumber>
    </submittedName>
</protein>
<feature type="transmembrane region" description="Helical" evidence="7">
    <location>
        <begin position="98"/>
        <end position="117"/>
    </location>
</feature>
<dbReference type="PATRIC" id="fig|121290.4.peg.495"/>
<dbReference type="Proteomes" id="UP000059074">
    <property type="component" value="Unassembled WGS sequence"/>
</dbReference>
<dbReference type="RefSeq" id="WP_068463665.1">
    <property type="nucleotide sequence ID" value="NZ_LMTR01000082.1"/>
</dbReference>
<feature type="transmembrane region" description="Helical" evidence="7">
    <location>
        <begin position="145"/>
        <end position="162"/>
    </location>
</feature>
<dbReference type="GO" id="GO:0000166">
    <property type="term" value="F:nucleotide binding"/>
    <property type="evidence" value="ECO:0007669"/>
    <property type="project" value="UniProtKB-KW"/>
</dbReference>
<feature type="domain" description="Guanylate cyclase" evidence="8">
    <location>
        <begin position="243"/>
        <end position="370"/>
    </location>
</feature>
<dbReference type="GO" id="GO:0009190">
    <property type="term" value="P:cyclic nucleotide biosynthetic process"/>
    <property type="evidence" value="ECO:0007669"/>
    <property type="project" value="InterPro"/>
</dbReference>
<sequence>MFERLGARQHICTATRKVRELGRTLAAAGTAGYPPDVRRRLKILNVMCYLIATTTLIYAAQQALTDYQAHAPMVWVNVMLAAVVLMVPLAHRISEISGGLLLVGAEYAALLAFTQFFSREGGASLQYIIAAAAPFVIFGLQRIRLIALVVIAGLALHLFAWFRFPAPTDLTATERSVIDANYAQAAITTVGLIAASVYYAFHLAEQAKAETDAVLHNVLPDVIVERLKADPHTLIADNYECGSVLFADISGFVGIARRLGAAATVDLLSRIVTEFDSLATQHGVEKIKTIGDAYMVASGLPVPSDGHTVKLARMAHDMLVAIERHNAASDFAIGIRIGIASGPVTAGVIGKRKFSYDVWGDPVNLANRLEARSQTGRILICPRTYELLGNAFRYEACGPMEIKGLGTQEAWFLLGETLPPGDHHAA</sequence>
<evidence type="ECO:0000256" key="1">
    <source>
        <dbReference type="ARBA" id="ARBA00004370"/>
    </source>
</evidence>
<gene>
    <name evidence="9" type="ORF">APY04_2895</name>
</gene>
<feature type="transmembrane region" description="Helical" evidence="7">
    <location>
        <begin position="182"/>
        <end position="201"/>
    </location>
</feature>
<dbReference type="STRING" id="121290.APY04_2895"/>
<dbReference type="EMBL" id="LMTR01000082">
    <property type="protein sequence ID" value="KWT65146.1"/>
    <property type="molecule type" value="Genomic_DNA"/>
</dbReference>
<dbReference type="PANTHER" id="PTHR11920:SF335">
    <property type="entry name" value="GUANYLATE CYCLASE"/>
    <property type="match status" value="1"/>
</dbReference>
<dbReference type="PANTHER" id="PTHR11920">
    <property type="entry name" value="GUANYLYL CYCLASE"/>
    <property type="match status" value="1"/>
</dbReference>
<evidence type="ECO:0000256" key="7">
    <source>
        <dbReference type="SAM" id="Phobius"/>
    </source>
</evidence>
<evidence type="ECO:0000256" key="4">
    <source>
        <dbReference type="ARBA" id="ARBA00022989"/>
    </source>
</evidence>
<dbReference type="InterPro" id="IPR050401">
    <property type="entry name" value="Cyclic_nucleotide_synthase"/>
</dbReference>
<name>A0A109BAC9_HYPSL</name>
<keyword evidence="6 9" id="KW-0456">Lyase</keyword>
<dbReference type="InterPro" id="IPR029787">
    <property type="entry name" value="Nucleotide_cyclase"/>
</dbReference>
<dbReference type="PROSITE" id="PS50125">
    <property type="entry name" value="GUANYLATE_CYCLASE_2"/>
    <property type="match status" value="1"/>
</dbReference>
<dbReference type="GO" id="GO:0016020">
    <property type="term" value="C:membrane"/>
    <property type="evidence" value="ECO:0007669"/>
    <property type="project" value="UniProtKB-SubCell"/>
</dbReference>
<dbReference type="AlphaFoldDB" id="A0A109BAC9"/>
<comment type="caution">
    <text evidence="9">The sequence shown here is derived from an EMBL/GenBank/DDBJ whole genome shotgun (WGS) entry which is preliminary data.</text>
</comment>
<feature type="transmembrane region" description="Helical" evidence="7">
    <location>
        <begin position="73"/>
        <end position="91"/>
    </location>
</feature>
<evidence type="ECO:0000256" key="5">
    <source>
        <dbReference type="ARBA" id="ARBA00023136"/>
    </source>
</evidence>
<dbReference type="GO" id="GO:0004016">
    <property type="term" value="F:adenylate cyclase activity"/>
    <property type="evidence" value="ECO:0007669"/>
    <property type="project" value="UniProtKB-EC"/>
</dbReference>
<dbReference type="EC" id="4.6.1.1" evidence="9"/>
<keyword evidence="3" id="KW-0547">Nucleotide-binding</keyword>
<evidence type="ECO:0000259" key="8">
    <source>
        <dbReference type="PROSITE" id="PS50125"/>
    </source>
</evidence>
<evidence type="ECO:0000256" key="2">
    <source>
        <dbReference type="ARBA" id="ARBA00022692"/>
    </source>
</evidence>
<dbReference type="GO" id="GO:0035556">
    <property type="term" value="P:intracellular signal transduction"/>
    <property type="evidence" value="ECO:0007669"/>
    <property type="project" value="InterPro"/>
</dbReference>
<keyword evidence="10" id="KW-1185">Reference proteome</keyword>
<dbReference type="Pfam" id="PF20967">
    <property type="entry name" value="MASE7"/>
    <property type="match status" value="1"/>
</dbReference>
<reference evidence="9 10" key="1">
    <citation type="submission" date="2015-10" db="EMBL/GenBank/DDBJ databases">
        <title>Transcriptomic analysis of a linuron degrading triple-species bacterial consortium.</title>
        <authorList>
            <person name="Albers P."/>
        </authorList>
    </citation>
    <scope>NUCLEOTIDE SEQUENCE [LARGE SCALE GENOMIC DNA]</scope>
    <source>
        <strain evidence="9 10">WDL6</strain>
    </source>
</reference>
<dbReference type="Gene3D" id="3.30.70.1230">
    <property type="entry name" value="Nucleotide cyclase"/>
    <property type="match status" value="1"/>
</dbReference>
<accession>A0A109BAC9</accession>
<evidence type="ECO:0000313" key="10">
    <source>
        <dbReference type="Proteomes" id="UP000059074"/>
    </source>
</evidence>
<evidence type="ECO:0000256" key="6">
    <source>
        <dbReference type="ARBA" id="ARBA00023239"/>
    </source>
</evidence>
<dbReference type="OrthoDB" id="315417at2"/>
<feature type="transmembrane region" description="Helical" evidence="7">
    <location>
        <begin position="43"/>
        <end position="61"/>
    </location>
</feature>
<keyword evidence="2 7" id="KW-0812">Transmembrane</keyword>
<evidence type="ECO:0000313" key="9">
    <source>
        <dbReference type="EMBL" id="KWT65146.1"/>
    </source>
</evidence>
<evidence type="ECO:0000256" key="3">
    <source>
        <dbReference type="ARBA" id="ARBA00022741"/>
    </source>
</evidence>
<proteinExistence type="predicted"/>
<dbReference type="InterPro" id="IPR048432">
    <property type="entry name" value="MASE7"/>
</dbReference>
<comment type="subcellular location">
    <subcellularLocation>
        <location evidence="1">Membrane</location>
    </subcellularLocation>
</comment>
<dbReference type="InterPro" id="IPR001054">
    <property type="entry name" value="A/G_cyclase"/>
</dbReference>